<dbReference type="EMBL" id="OU963864">
    <property type="protein sequence ID" value="CAH0386227.1"/>
    <property type="molecule type" value="Genomic_DNA"/>
</dbReference>
<name>A0A9P0A9N2_BEMTA</name>
<reference evidence="2" key="1">
    <citation type="submission" date="2021-12" db="EMBL/GenBank/DDBJ databases">
        <authorList>
            <person name="King R."/>
        </authorList>
    </citation>
    <scope>NUCLEOTIDE SEQUENCE</scope>
</reference>
<evidence type="ECO:0000256" key="1">
    <source>
        <dbReference type="SAM" id="Coils"/>
    </source>
</evidence>
<sequence length="143" mass="15750">MLTSGPMRDVIDAGGYQPSDLLRGGNREKNDHLTIQWLAGIISEIRGEVTELAASLNSSAEYQKRQSLSTDIEILQRDVQSLRADLENLKAVQTINSAKLRIVALSKAFPQFSTWISIEFPSESLTISESKNTSSQDNRATAP</sequence>
<evidence type="ECO:0000313" key="2">
    <source>
        <dbReference type="EMBL" id="CAH0386227.1"/>
    </source>
</evidence>
<keyword evidence="1" id="KW-0175">Coiled coil</keyword>
<proteinExistence type="predicted"/>
<protein>
    <submittedName>
        <fullName evidence="2">Uncharacterized protein</fullName>
    </submittedName>
</protein>
<accession>A0A9P0A9N2</accession>
<dbReference type="AlphaFoldDB" id="A0A9P0A9N2"/>
<evidence type="ECO:0000313" key="3">
    <source>
        <dbReference type="Proteomes" id="UP001152759"/>
    </source>
</evidence>
<feature type="coiled-coil region" evidence="1">
    <location>
        <begin position="65"/>
        <end position="92"/>
    </location>
</feature>
<gene>
    <name evidence="2" type="ORF">BEMITA_LOCUS5377</name>
</gene>
<organism evidence="2 3">
    <name type="scientific">Bemisia tabaci</name>
    <name type="common">Sweetpotato whitefly</name>
    <name type="synonym">Aleurodes tabaci</name>
    <dbReference type="NCBI Taxonomy" id="7038"/>
    <lineage>
        <taxon>Eukaryota</taxon>
        <taxon>Metazoa</taxon>
        <taxon>Ecdysozoa</taxon>
        <taxon>Arthropoda</taxon>
        <taxon>Hexapoda</taxon>
        <taxon>Insecta</taxon>
        <taxon>Pterygota</taxon>
        <taxon>Neoptera</taxon>
        <taxon>Paraneoptera</taxon>
        <taxon>Hemiptera</taxon>
        <taxon>Sternorrhyncha</taxon>
        <taxon>Aleyrodoidea</taxon>
        <taxon>Aleyrodidae</taxon>
        <taxon>Aleyrodinae</taxon>
        <taxon>Bemisia</taxon>
    </lineage>
</organism>
<dbReference type="Proteomes" id="UP001152759">
    <property type="component" value="Chromosome 3"/>
</dbReference>
<keyword evidence="3" id="KW-1185">Reference proteome</keyword>